<evidence type="ECO:0000313" key="2">
    <source>
        <dbReference type="EMBL" id="RPD56316.1"/>
    </source>
</evidence>
<proteinExistence type="predicted"/>
<accession>A0A5C2RYZ9</accession>
<dbReference type="EMBL" id="ML122289">
    <property type="protein sequence ID" value="RPD56316.1"/>
    <property type="molecule type" value="Genomic_DNA"/>
</dbReference>
<feature type="region of interest" description="Disordered" evidence="1">
    <location>
        <begin position="346"/>
        <end position="394"/>
    </location>
</feature>
<sequence>MSAWLRKLVERLDDGAARQDGLDMNLPLLGRDAAYTKSTTRLRGRGIPAGGYEGKVGEENRAQSCLLRATLFMRDAIAIVWPLWVHGRPPGCGNSARAARTRAGGLETRHRGAVLSLAVRPRGHRRVIWEEERARGRARIDLMGAQEQNADRSRGRTGPRSEEALMSRLEMSGVHENAIGDRHKATVNLDVVDMEPGGALPCRKIIRRRHDVHRRSGGVPGVLAEGSSHKRRDAIYPRTSRTFQPTTVGRAWSNVRAPPDWRRGLWERPCAVMRRTIELASSDTQISDNHHEDELRECVVQEGRCGLHAQQLALEYITVPERRQGDRGSDGLAGCRQSASGSVRVRDGMRWWRRTPGGSQCQDTDGHEARRKTPSQTERPLRQGGRTLINRVPA</sequence>
<organism evidence="2 3">
    <name type="scientific">Lentinus tigrinus ALCF2SS1-6</name>
    <dbReference type="NCBI Taxonomy" id="1328759"/>
    <lineage>
        <taxon>Eukaryota</taxon>
        <taxon>Fungi</taxon>
        <taxon>Dikarya</taxon>
        <taxon>Basidiomycota</taxon>
        <taxon>Agaricomycotina</taxon>
        <taxon>Agaricomycetes</taxon>
        <taxon>Polyporales</taxon>
        <taxon>Polyporaceae</taxon>
        <taxon>Lentinus</taxon>
    </lineage>
</organism>
<protein>
    <submittedName>
        <fullName evidence="2">Uncharacterized protein</fullName>
    </submittedName>
</protein>
<name>A0A5C2RYZ9_9APHY</name>
<evidence type="ECO:0000256" key="1">
    <source>
        <dbReference type="SAM" id="MobiDB-lite"/>
    </source>
</evidence>
<dbReference type="Proteomes" id="UP000313359">
    <property type="component" value="Unassembled WGS sequence"/>
</dbReference>
<gene>
    <name evidence="2" type="ORF">L227DRAFT_603122</name>
</gene>
<dbReference type="AlphaFoldDB" id="A0A5C2RYZ9"/>
<keyword evidence="3" id="KW-1185">Reference proteome</keyword>
<reference evidence="2" key="1">
    <citation type="journal article" date="2018" name="Genome Biol. Evol.">
        <title>Genomics and development of Lentinus tigrinus, a white-rot wood-decaying mushroom with dimorphic fruiting bodies.</title>
        <authorList>
            <person name="Wu B."/>
            <person name="Xu Z."/>
            <person name="Knudson A."/>
            <person name="Carlson A."/>
            <person name="Chen N."/>
            <person name="Kovaka S."/>
            <person name="LaButti K."/>
            <person name="Lipzen A."/>
            <person name="Pennachio C."/>
            <person name="Riley R."/>
            <person name="Schakwitz W."/>
            <person name="Umezawa K."/>
            <person name="Ohm R.A."/>
            <person name="Grigoriev I.V."/>
            <person name="Nagy L.G."/>
            <person name="Gibbons J."/>
            <person name="Hibbett D."/>
        </authorList>
    </citation>
    <scope>NUCLEOTIDE SEQUENCE [LARGE SCALE GENOMIC DNA]</scope>
    <source>
        <strain evidence="2">ALCF2SS1-6</strain>
    </source>
</reference>
<evidence type="ECO:0000313" key="3">
    <source>
        <dbReference type="Proteomes" id="UP000313359"/>
    </source>
</evidence>